<organism evidence="3 5">
    <name type="scientific">Clostridium chromiireducens</name>
    <dbReference type="NCBI Taxonomy" id="225345"/>
    <lineage>
        <taxon>Bacteria</taxon>
        <taxon>Bacillati</taxon>
        <taxon>Bacillota</taxon>
        <taxon>Clostridia</taxon>
        <taxon>Eubacteriales</taxon>
        <taxon>Clostridiaceae</taxon>
        <taxon>Clostridium</taxon>
    </lineage>
</organism>
<reference evidence="3 5" key="1">
    <citation type="submission" date="2017-03" db="EMBL/GenBank/DDBJ databases">
        <title>Genome sequence of Clostridium chromiireducens DSM 23318.</title>
        <authorList>
            <person name="Poehlein A."/>
            <person name="Daniel R."/>
        </authorList>
    </citation>
    <scope>NUCLEOTIDE SEQUENCE [LARGE SCALE GENOMIC DNA]</scope>
    <source>
        <strain evidence="3 5">DSM 23318</strain>
    </source>
</reference>
<gene>
    <name evidence="3" type="ORF">CLCHR_37780</name>
    <name evidence="4" type="ORF">D2A34_18210</name>
    <name evidence="2" type="ORF">GKZ28_24645</name>
</gene>
<dbReference type="Proteomes" id="UP000656077">
    <property type="component" value="Unassembled WGS sequence"/>
</dbReference>
<comment type="caution">
    <text evidence="3">The sequence shown here is derived from an EMBL/GenBank/DDBJ whole genome shotgun (WGS) entry which is preliminary data.</text>
</comment>
<dbReference type="EMBL" id="MZGT01000062">
    <property type="protein sequence ID" value="OPJ58659.1"/>
    <property type="molecule type" value="Genomic_DNA"/>
</dbReference>
<accession>A0A1V4IFF7</accession>
<dbReference type="EMBL" id="QXDJ01000004">
    <property type="protein sequence ID" value="RII33659.1"/>
    <property type="molecule type" value="Genomic_DNA"/>
</dbReference>
<dbReference type="RefSeq" id="WP_079441435.1">
    <property type="nucleotide sequence ID" value="NZ_MZGT01000062.1"/>
</dbReference>
<sequence length="105" mass="11762">MKKFIAIFSIFLFLSFNISAVTAMAETKYLDQGFYKVKDIGLLTGSSYKVRNASPTGRAIVMVFDGNQLMQEFLRLEPNSQSFILKPLDFDHIVIIVGGGKVEFS</sequence>
<dbReference type="Proteomes" id="UP000191056">
    <property type="component" value="Unassembled WGS sequence"/>
</dbReference>
<keyword evidence="1" id="KW-0732">Signal</keyword>
<evidence type="ECO:0000313" key="3">
    <source>
        <dbReference type="EMBL" id="OPJ58659.1"/>
    </source>
</evidence>
<dbReference type="Proteomes" id="UP000265930">
    <property type="component" value="Unassembled WGS sequence"/>
</dbReference>
<evidence type="ECO:0000313" key="2">
    <source>
        <dbReference type="EMBL" id="MVX66853.1"/>
    </source>
</evidence>
<evidence type="ECO:0000313" key="5">
    <source>
        <dbReference type="Proteomes" id="UP000191056"/>
    </source>
</evidence>
<dbReference type="AlphaFoldDB" id="A0A1V4IFF7"/>
<dbReference type="OrthoDB" id="1936727at2"/>
<reference evidence="2" key="3">
    <citation type="submission" date="2019-12" db="EMBL/GenBank/DDBJ databases">
        <title>Microbes associate with the intestines of laboratory mice.</title>
        <authorList>
            <person name="Navarre W."/>
            <person name="Wong E."/>
        </authorList>
    </citation>
    <scope>NUCLEOTIDE SEQUENCE</scope>
    <source>
        <strain evidence="2">NM79_F5</strain>
    </source>
</reference>
<evidence type="ECO:0000313" key="6">
    <source>
        <dbReference type="Proteomes" id="UP000265930"/>
    </source>
</evidence>
<reference evidence="4 6" key="2">
    <citation type="submission" date="2018-08" db="EMBL/GenBank/DDBJ databases">
        <title>Genome of Clostridium chromiireducens C1, DSM12136.</title>
        <authorList>
            <person name="Xing M."/>
            <person name="Wei Y."/>
            <person name="Ang E.L."/>
            <person name="Zhao H."/>
            <person name="Zhang Y."/>
        </authorList>
    </citation>
    <scope>NUCLEOTIDE SEQUENCE [LARGE SCALE GENOMIC DNA]</scope>
    <source>
        <strain evidence="4 6">C1</strain>
    </source>
</reference>
<evidence type="ECO:0000313" key="4">
    <source>
        <dbReference type="EMBL" id="RII33659.1"/>
    </source>
</evidence>
<feature type="signal peptide" evidence="1">
    <location>
        <begin position="1"/>
        <end position="20"/>
    </location>
</feature>
<proteinExistence type="predicted"/>
<keyword evidence="5" id="KW-1185">Reference proteome</keyword>
<protein>
    <submittedName>
        <fullName evidence="3">Uncharacterized protein</fullName>
    </submittedName>
</protein>
<evidence type="ECO:0000256" key="1">
    <source>
        <dbReference type="SAM" id="SignalP"/>
    </source>
</evidence>
<dbReference type="EMBL" id="WSRQ01000076">
    <property type="protein sequence ID" value="MVX66853.1"/>
    <property type="molecule type" value="Genomic_DNA"/>
</dbReference>
<feature type="chain" id="PRO_5044063157" evidence="1">
    <location>
        <begin position="21"/>
        <end position="105"/>
    </location>
</feature>
<name>A0A1V4IFF7_9CLOT</name>